<evidence type="ECO:0000313" key="2">
    <source>
        <dbReference type="Proteomes" id="UP001525968"/>
    </source>
</evidence>
<gene>
    <name evidence="1" type="ORF">N0K08_14010</name>
</gene>
<dbReference type="Pfam" id="PF01112">
    <property type="entry name" value="Asparaginase_2"/>
    <property type="match status" value="1"/>
</dbReference>
<comment type="caution">
    <text evidence="1">The sequence shown here is derived from an EMBL/GenBank/DDBJ whole genome shotgun (WGS) entry which is preliminary data.</text>
</comment>
<dbReference type="PANTHER" id="PTHR10188:SF6">
    <property type="entry name" value="N(4)-(BETA-N-ACETYLGLUCOSAMINYL)-L-ASPARAGINASE"/>
    <property type="match status" value="1"/>
</dbReference>
<dbReference type="Proteomes" id="UP001525968">
    <property type="component" value="Unassembled WGS sequence"/>
</dbReference>
<dbReference type="EMBL" id="JAODYH010000006">
    <property type="protein sequence ID" value="MCT9811759.1"/>
    <property type="molecule type" value="Genomic_DNA"/>
</dbReference>
<accession>A0ABT2PPK7</accession>
<sequence length="324" mass="33280">MVDSRYVIAVHGGAGTISSSPPESEAPYHQGLKAALAAGAAVLEGGGSALDAVQAAVESLEDCPLFNAGRGSVYTADAHHEMDAALMEGRHLAAGAVAGVHHVRNPVALARSVMVSSGHVLMVGAGAECFAQQMGLAMEPEAYFHTDERLAQLRHVQSGGLDLLAAAAVPEAPLQENGKIGTVGAVARDCHGHLAAAVSTGGLTGKRPGRVGDSAVIGAGIYANDLSCAVVTTGTGEHFIRAVAAYDVHARMVYRGQTLQEAAPDVVFGELRRMGGRGGLIAVDALGDVRMPFNTSGMYRGLQRQGEPACTAIFHEDGQAGFRP</sequence>
<organism evidence="1 2">
    <name type="scientific">Acidovorax bellezanensis</name>
    <dbReference type="NCBI Taxonomy" id="2976702"/>
    <lineage>
        <taxon>Bacteria</taxon>
        <taxon>Pseudomonadati</taxon>
        <taxon>Pseudomonadota</taxon>
        <taxon>Betaproteobacteria</taxon>
        <taxon>Burkholderiales</taxon>
        <taxon>Comamonadaceae</taxon>
        <taxon>Acidovorax</taxon>
    </lineage>
</organism>
<dbReference type="PANTHER" id="PTHR10188">
    <property type="entry name" value="L-ASPARAGINASE"/>
    <property type="match status" value="1"/>
</dbReference>
<dbReference type="InterPro" id="IPR000246">
    <property type="entry name" value="Peptidase_T2"/>
</dbReference>
<dbReference type="SUPFAM" id="SSF56235">
    <property type="entry name" value="N-terminal nucleophile aminohydrolases (Ntn hydrolases)"/>
    <property type="match status" value="1"/>
</dbReference>
<dbReference type="InterPro" id="IPR029055">
    <property type="entry name" value="Ntn_hydrolases_N"/>
</dbReference>
<keyword evidence="2" id="KW-1185">Reference proteome</keyword>
<dbReference type="CDD" id="cd04701">
    <property type="entry name" value="Asparaginase_2"/>
    <property type="match status" value="1"/>
</dbReference>
<reference evidence="1 2" key="1">
    <citation type="submission" date="2022-09" db="EMBL/GenBank/DDBJ databases">
        <title>Draft genome of isolate Be4.</title>
        <authorList>
            <person name="Sanchez-Castro I."/>
            <person name="Martinez-Rodriguez P."/>
            <person name="Descostes M."/>
            <person name="Merroun M."/>
        </authorList>
    </citation>
    <scope>NUCLEOTIDE SEQUENCE [LARGE SCALE GENOMIC DNA]</scope>
    <source>
        <strain evidence="1 2">Be4</strain>
    </source>
</reference>
<dbReference type="RefSeq" id="WP_261501006.1">
    <property type="nucleotide sequence ID" value="NZ_JAODYH010000006.1"/>
</dbReference>
<dbReference type="Gene3D" id="3.60.20.30">
    <property type="entry name" value="(Glycosyl)asparaginase"/>
    <property type="match status" value="1"/>
</dbReference>
<proteinExistence type="predicted"/>
<protein>
    <submittedName>
        <fullName evidence="1">Isoaspartyl peptidase/L-asparaginase</fullName>
    </submittedName>
</protein>
<name>A0ABT2PPK7_9BURK</name>
<evidence type="ECO:0000313" key="1">
    <source>
        <dbReference type="EMBL" id="MCT9811759.1"/>
    </source>
</evidence>